<protein>
    <submittedName>
        <fullName evidence="2">Uncharacterized protein</fullName>
    </submittedName>
</protein>
<dbReference type="Proteomes" id="UP000295818">
    <property type="component" value="Unassembled WGS sequence"/>
</dbReference>
<keyword evidence="3" id="KW-1185">Reference proteome</keyword>
<reference evidence="2 3" key="1">
    <citation type="journal article" date="2015" name="Stand. Genomic Sci.">
        <title>Genomic Encyclopedia of Bacterial and Archaeal Type Strains, Phase III: the genomes of soil and plant-associated and newly described type strains.</title>
        <authorList>
            <person name="Whitman W.B."/>
            <person name="Woyke T."/>
            <person name="Klenk H.P."/>
            <person name="Zhou Y."/>
            <person name="Lilburn T.G."/>
            <person name="Beck B.J."/>
            <person name="De Vos P."/>
            <person name="Vandamme P."/>
            <person name="Eisen J.A."/>
            <person name="Garrity G."/>
            <person name="Hugenholtz P."/>
            <person name="Kyrpides N.C."/>
        </authorList>
    </citation>
    <scope>NUCLEOTIDE SEQUENCE [LARGE SCALE GENOMIC DNA]</scope>
    <source>
        <strain evidence="2 3">VKM Ac-2538</strain>
    </source>
</reference>
<feature type="region of interest" description="Disordered" evidence="1">
    <location>
        <begin position="203"/>
        <end position="235"/>
    </location>
</feature>
<dbReference type="PROSITE" id="PS51257">
    <property type="entry name" value="PROKAR_LIPOPROTEIN"/>
    <property type="match status" value="1"/>
</dbReference>
<evidence type="ECO:0000313" key="3">
    <source>
        <dbReference type="Proteomes" id="UP000295818"/>
    </source>
</evidence>
<comment type="caution">
    <text evidence="2">The sequence shown here is derived from an EMBL/GenBank/DDBJ whole genome shotgun (WGS) entry which is preliminary data.</text>
</comment>
<gene>
    <name evidence="2" type="ORF">EV644_115133</name>
</gene>
<accession>A0ABY2BDF8</accession>
<dbReference type="RefSeq" id="WP_132192587.1">
    <property type="nucleotide sequence ID" value="NZ_SLWM01000015.1"/>
</dbReference>
<name>A0ABY2BDF8_9ACTN</name>
<sequence>MTVHTKGSRRPLLAILAAVAVVAVGGCDSASESYDRTDPTARASVSGTPGVARDLVRLRYKEVTESDAGAVEIIADGNRRYRMTVYTGPEAGSFQVWDGDTILTYNLHGDPKYQRQEQPNEDEFPRPTFFFTGGTEAFRQTCPNARRLGPKTVLGRSAVRYACDKVVAEPTAPIEPREAREIALDEQTGLMLQDGPDAPAEVTFGPPTNAGTFSTSLPPGVEATPSPGGEETAEGALGGFLVPAVGGGHLDAASYRGKPVVVVTGPADGIRTEVARLLPMTAGGKKPAVIGLLIAIPPSDWKGTLLNPADVKAFVDSVDQTAGRFAVPVGIDVKGAAGYSMTGGIPEMLPSEPGYETSVAIAMVNSIGDLARVTLADEVDDAELRGWLAGLS</sequence>
<evidence type="ECO:0000313" key="2">
    <source>
        <dbReference type="EMBL" id="TCO17111.1"/>
    </source>
</evidence>
<dbReference type="EMBL" id="SLWM01000015">
    <property type="protein sequence ID" value="TCO17111.1"/>
    <property type="molecule type" value="Genomic_DNA"/>
</dbReference>
<organism evidence="2 3">
    <name type="scientific">Kribbella orskensis</name>
    <dbReference type="NCBI Taxonomy" id="2512216"/>
    <lineage>
        <taxon>Bacteria</taxon>
        <taxon>Bacillati</taxon>
        <taxon>Actinomycetota</taxon>
        <taxon>Actinomycetes</taxon>
        <taxon>Propionibacteriales</taxon>
        <taxon>Kribbellaceae</taxon>
        <taxon>Kribbella</taxon>
    </lineage>
</organism>
<proteinExistence type="predicted"/>
<evidence type="ECO:0000256" key="1">
    <source>
        <dbReference type="SAM" id="MobiDB-lite"/>
    </source>
</evidence>